<gene>
    <name evidence="2" type="ORF">P9H32_15770</name>
</gene>
<dbReference type="Pfam" id="PF12804">
    <property type="entry name" value="NTP_transf_3"/>
    <property type="match status" value="1"/>
</dbReference>
<dbReference type="InterPro" id="IPR025877">
    <property type="entry name" value="MobA-like_NTP_Trfase"/>
</dbReference>
<feature type="domain" description="MobA-like NTP transferase" evidence="1">
    <location>
        <begin position="9"/>
        <end position="155"/>
    </location>
</feature>
<reference evidence="2 3" key="1">
    <citation type="journal article" date="2024" name="Appl. Environ. Microbiol.">
        <title>Pontiella agarivorans sp. nov., a novel marine anaerobic bacterium capable of degrading macroalgal polysaccharides and fixing nitrogen.</title>
        <authorList>
            <person name="Liu N."/>
            <person name="Kivenson V."/>
            <person name="Peng X."/>
            <person name="Cui Z."/>
            <person name="Lankiewicz T.S."/>
            <person name="Gosselin K.M."/>
            <person name="English C.J."/>
            <person name="Blair E.M."/>
            <person name="O'Malley M.A."/>
            <person name="Valentine D.L."/>
        </authorList>
    </citation>
    <scope>NUCLEOTIDE SEQUENCE [LARGE SCALE GENOMIC DNA]</scope>
    <source>
        <strain evidence="2 3">NLcol2</strain>
    </source>
</reference>
<evidence type="ECO:0000313" key="2">
    <source>
        <dbReference type="EMBL" id="MDZ8120089.1"/>
    </source>
</evidence>
<dbReference type="Proteomes" id="UP001290861">
    <property type="component" value="Unassembled WGS sequence"/>
</dbReference>
<comment type="caution">
    <text evidence="2">The sequence shown here is derived from an EMBL/GenBank/DDBJ whole genome shotgun (WGS) entry which is preliminary data.</text>
</comment>
<name>A0ABU5N0V5_9BACT</name>
<dbReference type="SUPFAM" id="SSF53448">
    <property type="entry name" value="Nucleotide-diphospho-sugar transferases"/>
    <property type="match status" value="1"/>
</dbReference>
<accession>A0ABU5N0V5</accession>
<dbReference type="RefSeq" id="WP_322609865.1">
    <property type="nucleotide sequence ID" value="NZ_JARVCO010000012.1"/>
</dbReference>
<dbReference type="Gene3D" id="3.90.550.10">
    <property type="entry name" value="Spore Coat Polysaccharide Biosynthesis Protein SpsA, Chain A"/>
    <property type="match status" value="1"/>
</dbReference>
<keyword evidence="3" id="KW-1185">Reference proteome</keyword>
<dbReference type="EMBL" id="JARVCO010000012">
    <property type="protein sequence ID" value="MDZ8120089.1"/>
    <property type="molecule type" value="Genomic_DNA"/>
</dbReference>
<evidence type="ECO:0000259" key="1">
    <source>
        <dbReference type="Pfam" id="PF12804"/>
    </source>
</evidence>
<proteinExistence type="predicted"/>
<sequence>MQTTSKVNAVLLAGDRRASIALHNENKAFLNLRGKPLFIHVLEALLRAEHVGEVVIVGPRERLIQSLEIFGISEDVAVVEQRENMIENFKVGYVCSLGLDETQEFWNLKGSGYESTPVLVVPCDIPMLLAEEVDEFLNRANMHEYDYSIGVTSKKILRYYHPHGDTPGIRMIYFHVKEDLMRHNNLHVAKPLMLDHLDYIEKMYEWRYQTRLANIVRVFFSALTHGFRFAKGLRVFIVMQLSLYYDRHGHPKLADRIRSIAGFNRLSEGIGNVLGARVQVVYTHFGGAALDADNEKDLAVMDRRFDEWINYQKNLYS</sequence>
<protein>
    <submittedName>
        <fullName evidence="2">Nucleotidyltransferase family protein</fullName>
    </submittedName>
</protein>
<organism evidence="2 3">
    <name type="scientific">Pontiella agarivorans</name>
    <dbReference type="NCBI Taxonomy" id="3038953"/>
    <lineage>
        <taxon>Bacteria</taxon>
        <taxon>Pseudomonadati</taxon>
        <taxon>Kiritimatiellota</taxon>
        <taxon>Kiritimatiellia</taxon>
        <taxon>Kiritimatiellales</taxon>
        <taxon>Pontiellaceae</taxon>
        <taxon>Pontiella</taxon>
    </lineage>
</organism>
<dbReference type="InterPro" id="IPR029044">
    <property type="entry name" value="Nucleotide-diphossugar_trans"/>
</dbReference>
<evidence type="ECO:0000313" key="3">
    <source>
        <dbReference type="Proteomes" id="UP001290861"/>
    </source>
</evidence>